<proteinExistence type="predicted"/>
<dbReference type="Pfam" id="PF04389">
    <property type="entry name" value="Peptidase_M28"/>
    <property type="match status" value="1"/>
</dbReference>
<evidence type="ECO:0000256" key="18">
    <source>
        <dbReference type="ARBA" id="ARBA00023228"/>
    </source>
</evidence>
<keyword evidence="16" id="KW-0865">Zymogen</keyword>
<accession>A0ABU0ILI4</accession>
<evidence type="ECO:0000256" key="13">
    <source>
        <dbReference type="ARBA" id="ARBA00022833"/>
    </source>
</evidence>
<dbReference type="SUPFAM" id="SSF53187">
    <property type="entry name" value="Zn-dependent exopeptidases"/>
    <property type="match status" value="1"/>
</dbReference>
<evidence type="ECO:0000256" key="5">
    <source>
        <dbReference type="ARBA" id="ARBA00014116"/>
    </source>
</evidence>
<evidence type="ECO:0000256" key="21">
    <source>
        <dbReference type="SAM" id="SignalP"/>
    </source>
</evidence>
<evidence type="ECO:0000313" key="24">
    <source>
        <dbReference type="Proteomes" id="UP001228905"/>
    </source>
</evidence>
<keyword evidence="12" id="KW-0256">Endoplasmic reticulum</keyword>
<comment type="caution">
    <text evidence="23">The sequence shown here is derived from an EMBL/GenBank/DDBJ whole genome shotgun (WGS) entry which is preliminary data.</text>
</comment>
<keyword evidence="13" id="KW-0862">Zinc</keyword>
<keyword evidence="9" id="KW-0479">Metal-binding</keyword>
<keyword evidence="6" id="KW-0964">Secreted</keyword>
<sequence>MRMLIPALTASLALCLTPAMAKPAKAKPPAAAPQPPAVVAAALRDKALTDTTAWDVLESLTTEIGPRPAGSPAMTRAKDWAVAKFTALGFKNIKVEEFAKPSWSRGAESGSITGPYPFKLSIIGLGGTVPTPAEGIEAPIVIFPTFADLLAAPEGSLTGKIAVVTQPMVRAQDGAGYGPAGTLRRRGPSEAAKRGAVAFLMRSASTSSSRDPHTGGTGYVDGIPKIPAAALGVPDAELLVRLAARGPVTVKLNLASTTSATTVAWNISGEIVGSEKPDEVIVIGGHLDSWDPGTGAIDDGAGVAITTAAAKLIGDLPQKPKRTIRVVMWGSEETGGSGAAYLAAHKDELGKIIIAGESDFGADNIYSLELPAGAMKDPTFAALPGLFAPLKILLSQTPSTNGGSDTDEIHAAGVPVFALNQDGARYFDLHHSADDTLDKVDPLQMNQNVAAWASLLWLIANSDIDFRKVSAAK</sequence>
<feature type="signal peptide" evidence="21">
    <location>
        <begin position="1"/>
        <end position="21"/>
    </location>
</feature>
<dbReference type="Gene3D" id="3.40.630.10">
    <property type="entry name" value="Zn peptidases"/>
    <property type="match status" value="1"/>
</dbReference>
<evidence type="ECO:0000256" key="17">
    <source>
        <dbReference type="ARBA" id="ARBA00023180"/>
    </source>
</evidence>
<keyword evidence="17" id="KW-0325">Glycoprotein</keyword>
<evidence type="ECO:0000256" key="1">
    <source>
        <dbReference type="ARBA" id="ARBA00004240"/>
    </source>
</evidence>
<dbReference type="RefSeq" id="WP_370873690.1">
    <property type="nucleotide sequence ID" value="NZ_JAUSVS010000001.1"/>
</dbReference>
<reference evidence="23 24" key="1">
    <citation type="submission" date="2023-07" db="EMBL/GenBank/DDBJ databases">
        <title>Genomic Encyclopedia of Type Strains, Phase IV (KMG-IV): sequencing the most valuable type-strain genomes for metagenomic binning, comparative biology and taxonomic classification.</title>
        <authorList>
            <person name="Goeker M."/>
        </authorList>
    </citation>
    <scope>NUCLEOTIDE SEQUENCE [LARGE SCALE GENOMIC DNA]</scope>
    <source>
        <strain evidence="23 24">DSM 18695</strain>
    </source>
</reference>
<evidence type="ECO:0000259" key="22">
    <source>
        <dbReference type="Pfam" id="PF04389"/>
    </source>
</evidence>
<evidence type="ECO:0000256" key="16">
    <source>
        <dbReference type="ARBA" id="ARBA00023145"/>
    </source>
</evidence>
<keyword evidence="7" id="KW-0121">Carboxypeptidase</keyword>
<keyword evidence="10 21" id="KW-0732">Signal</keyword>
<comment type="subunit">
    <text evidence="19">Homodimer. The monomeric form is inactive while the homodimer is active.</text>
</comment>
<evidence type="ECO:0000256" key="6">
    <source>
        <dbReference type="ARBA" id="ARBA00022525"/>
    </source>
</evidence>
<gene>
    <name evidence="23" type="ORF">QO010_000018</name>
</gene>
<feature type="chain" id="PRO_5047100130" description="Carboxypeptidase Q" evidence="21">
    <location>
        <begin position="22"/>
        <end position="473"/>
    </location>
</feature>
<evidence type="ECO:0000256" key="10">
    <source>
        <dbReference type="ARBA" id="ARBA00022729"/>
    </source>
</evidence>
<keyword evidence="14" id="KW-0333">Golgi apparatus</keyword>
<keyword evidence="15" id="KW-0482">Metalloprotease</keyword>
<evidence type="ECO:0000256" key="14">
    <source>
        <dbReference type="ARBA" id="ARBA00023034"/>
    </source>
</evidence>
<evidence type="ECO:0000256" key="20">
    <source>
        <dbReference type="ARBA" id="ARBA00033328"/>
    </source>
</evidence>
<evidence type="ECO:0000256" key="4">
    <source>
        <dbReference type="ARBA" id="ARBA00004613"/>
    </source>
</evidence>
<keyword evidence="18" id="KW-0458">Lysosome</keyword>
<evidence type="ECO:0000256" key="15">
    <source>
        <dbReference type="ARBA" id="ARBA00023049"/>
    </source>
</evidence>
<dbReference type="InterPro" id="IPR039866">
    <property type="entry name" value="CPQ"/>
</dbReference>
<keyword evidence="11" id="KW-0378">Hydrolase</keyword>
<evidence type="ECO:0000313" key="23">
    <source>
        <dbReference type="EMBL" id="MDQ0462270.1"/>
    </source>
</evidence>
<evidence type="ECO:0000256" key="9">
    <source>
        <dbReference type="ARBA" id="ARBA00022723"/>
    </source>
</evidence>
<dbReference type="PANTHER" id="PTHR12053">
    <property type="entry name" value="PROTEASE FAMILY M28 PLASMA GLUTAMATE CARBOXYPEPTIDASE-RELATED"/>
    <property type="match status" value="1"/>
</dbReference>
<dbReference type="InterPro" id="IPR007484">
    <property type="entry name" value="Peptidase_M28"/>
</dbReference>
<keyword evidence="8" id="KW-0645">Protease</keyword>
<evidence type="ECO:0000256" key="12">
    <source>
        <dbReference type="ARBA" id="ARBA00022824"/>
    </source>
</evidence>
<evidence type="ECO:0000256" key="19">
    <source>
        <dbReference type="ARBA" id="ARBA00025833"/>
    </source>
</evidence>
<evidence type="ECO:0000256" key="2">
    <source>
        <dbReference type="ARBA" id="ARBA00004371"/>
    </source>
</evidence>
<keyword evidence="24" id="KW-1185">Reference proteome</keyword>
<dbReference type="PANTHER" id="PTHR12053:SF3">
    <property type="entry name" value="CARBOXYPEPTIDASE Q"/>
    <property type="match status" value="1"/>
</dbReference>
<dbReference type="Proteomes" id="UP001228905">
    <property type="component" value="Unassembled WGS sequence"/>
</dbReference>
<evidence type="ECO:0000256" key="8">
    <source>
        <dbReference type="ARBA" id="ARBA00022670"/>
    </source>
</evidence>
<dbReference type="Gene3D" id="3.50.30.30">
    <property type="match status" value="1"/>
</dbReference>
<organism evidence="23 24">
    <name type="scientific">Caulobacter ginsengisoli</name>
    <dbReference type="NCBI Taxonomy" id="400775"/>
    <lineage>
        <taxon>Bacteria</taxon>
        <taxon>Pseudomonadati</taxon>
        <taxon>Pseudomonadota</taxon>
        <taxon>Alphaproteobacteria</taxon>
        <taxon>Caulobacterales</taxon>
        <taxon>Caulobacteraceae</taxon>
        <taxon>Caulobacter</taxon>
    </lineage>
</organism>
<name>A0ABU0ILI4_9CAUL</name>
<feature type="domain" description="Peptidase M28" evidence="22">
    <location>
        <begin position="266"/>
        <end position="453"/>
    </location>
</feature>
<evidence type="ECO:0000256" key="3">
    <source>
        <dbReference type="ARBA" id="ARBA00004555"/>
    </source>
</evidence>
<evidence type="ECO:0000256" key="7">
    <source>
        <dbReference type="ARBA" id="ARBA00022645"/>
    </source>
</evidence>
<comment type="subcellular location">
    <subcellularLocation>
        <location evidence="1">Endoplasmic reticulum</location>
    </subcellularLocation>
    <subcellularLocation>
        <location evidence="3">Golgi apparatus</location>
    </subcellularLocation>
    <subcellularLocation>
        <location evidence="2">Lysosome</location>
    </subcellularLocation>
    <subcellularLocation>
        <location evidence="4">Secreted</location>
    </subcellularLocation>
</comment>
<dbReference type="EMBL" id="JAUSVS010000001">
    <property type="protein sequence ID" value="MDQ0462270.1"/>
    <property type="molecule type" value="Genomic_DNA"/>
</dbReference>
<protein>
    <recommendedName>
        <fullName evidence="5">Carboxypeptidase Q</fullName>
    </recommendedName>
    <alternativeName>
        <fullName evidence="20">Plasma glutamate carboxypeptidase</fullName>
    </alternativeName>
</protein>
<evidence type="ECO:0000256" key="11">
    <source>
        <dbReference type="ARBA" id="ARBA00022801"/>
    </source>
</evidence>